<dbReference type="AlphaFoldDB" id="A0A7N5P7J3"/>
<dbReference type="Ensembl" id="ENSAMET00000026147.1">
    <property type="protein sequence ID" value="ENSAMEP00000035679.1"/>
    <property type="gene ID" value="ENSAMEG00000023827.1"/>
</dbReference>
<dbReference type="Proteomes" id="UP000008912">
    <property type="component" value="Unassembled WGS sequence"/>
</dbReference>
<name>A0A7N5P7J3_AILME</name>
<reference evidence="1" key="3">
    <citation type="submission" date="2025-09" db="UniProtKB">
        <authorList>
            <consortium name="Ensembl"/>
        </authorList>
    </citation>
    <scope>IDENTIFICATION</scope>
</reference>
<protein>
    <submittedName>
        <fullName evidence="1">Uncharacterized protein</fullName>
    </submittedName>
</protein>
<sequence length="766" mass="81516">GACLWIPWRAPRERSVPGRPSLLHLLGFLEDVAFFPVGAAAALVDARNALVVPHLLHLLHRVHGFHVVPDEPQPRGVQLLLVARAGVVVLQPQVLGREEFREEPDQQPGGEVAHRQALLHDLAHLLVRQQVRRRHREVGRRNHQLVQGDLAEVLAASFGGQRGPLELLTEPLGVDCIARQVPALGARHVDLALLLVGAPLLRVPAPAALVQLAHELQRPHAVVLGAGVEQLHVVADELDARRVQLLLAQRAAAVVLLAQVLVREELGEEVHQQARGEVADGQAALVDAAQLLLAEQAVGARHLEVRLRDLQLVEVDGHQPDLLGPPARPLALEAVFHLDHGDVVGQAGGVVAVVARRLALAAPVQRQALELVVEALGALLQPGLLLLHVGEVDLRVVTDDLQPLRVQLLLAAVPVAAVLLAQLPVVEELGEEPVEKEDGELTRGRRLVQELGEVLRVHHVVRGDGAAPVQGQGLLLVLVVQEVAGVYLFGLKEAGDLAGGLAVFHLPLRPEAAEEVVQLGQTLGLPHGRVLHRGVVDLHVVADELQVQRLQLPLGRKAARAAAAREVHVAEQLGEQLHQQAAGQVAARQALVHDLLELGGRELVLGGRLELGHHLGGAHLLLDAAHLQGEQVHLAVQLGHVGRERVEHVEHLLDQEVDVGLAVGGRGGAAAVPLLWLVQEPQRRGAVAGVGLVEELVGAEHVTSGRVLLLHDLVRDAVQRLLVGRGAHVVAGLLLAGPRGAQVLAPAGLLPVALAGRAVLPVPHAC</sequence>
<proteinExistence type="predicted"/>
<accession>A0A7N5P7J3</accession>
<evidence type="ECO:0000313" key="2">
    <source>
        <dbReference type="Proteomes" id="UP000008912"/>
    </source>
</evidence>
<keyword evidence="2" id="KW-1185">Reference proteome</keyword>
<evidence type="ECO:0000313" key="1">
    <source>
        <dbReference type="Ensembl" id="ENSAMEP00000035679.1"/>
    </source>
</evidence>
<dbReference type="GeneTree" id="ENSGT00390000010020"/>
<dbReference type="InParanoid" id="A0A7N5P7J3"/>
<organism evidence="1 2">
    <name type="scientific">Ailuropoda melanoleuca</name>
    <name type="common">Giant panda</name>
    <dbReference type="NCBI Taxonomy" id="9646"/>
    <lineage>
        <taxon>Eukaryota</taxon>
        <taxon>Metazoa</taxon>
        <taxon>Chordata</taxon>
        <taxon>Craniata</taxon>
        <taxon>Vertebrata</taxon>
        <taxon>Euteleostomi</taxon>
        <taxon>Mammalia</taxon>
        <taxon>Eutheria</taxon>
        <taxon>Laurasiatheria</taxon>
        <taxon>Carnivora</taxon>
        <taxon>Caniformia</taxon>
        <taxon>Ursidae</taxon>
        <taxon>Ailuropoda</taxon>
    </lineage>
</organism>
<reference evidence="1" key="2">
    <citation type="submission" date="2025-08" db="UniProtKB">
        <authorList>
            <consortium name="Ensembl"/>
        </authorList>
    </citation>
    <scope>IDENTIFICATION</scope>
</reference>
<reference evidence="1 2" key="1">
    <citation type="journal article" date="2010" name="Nature">
        <title>The sequence and de novo assembly of the giant panda genome.</title>
        <authorList>
            <person name="Li R."/>
            <person name="Fan W."/>
            <person name="Tian G."/>
            <person name="Zhu H."/>
            <person name="He L."/>
            <person name="Cai J."/>
            <person name="Huang Q."/>
            <person name="Cai Q."/>
            <person name="Li B."/>
            <person name="Bai Y."/>
            <person name="Zhang Z."/>
            <person name="Zhang Y."/>
            <person name="Wang W."/>
            <person name="Li J."/>
            <person name="Wei F."/>
            <person name="Li H."/>
            <person name="Jian M."/>
            <person name="Li J."/>
            <person name="Zhang Z."/>
            <person name="Nielsen R."/>
            <person name="Li D."/>
            <person name="Gu W."/>
            <person name="Yang Z."/>
            <person name="Xuan Z."/>
            <person name="Ryder O.A."/>
            <person name="Leung F.C."/>
            <person name="Zhou Y."/>
            <person name="Cao J."/>
            <person name="Sun X."/>
            <person name="Fu Y."/>
            <person name="Fang X."/>
            <person name="Guo X."/>
            <person name="Wang B."/>
            <person name="Hou R."/>
            <person name="Shen F."/>
            <person name="Mu B."/>
            <person name="Ni P."/>
            <person name="Lin R."/>
            <person name="Qian W."/>
            <person name="Wang G."/>
            <person name="Yu C."/>
            <person name="Nie W."/>
            <person name="Wang J."/>
            <person name="Wu Z."/>
            <person name="Liang H."/>
            <person name="Min J."/>
            <person name="Wu Q."/>
            <person name="Cheng S."/>
            <person name="Ruan J."/>
            <person name="Wang M."/>
            <person name="Shi Z."/>
            <person name="Wen M."/>
            <person name="Liu B."/>
            <person name="Ren X."/>
            <person name="Zheng H."/>
            <person name="Dong D."/>
            <person name="Cook K."/>
            <person name="Shan G."/>
            <person name="Zhang H."/>
            <person name="Kosiol C."/>
            <person name="Xie X."/>
            <person name="Lu Z."/>
            <person name="Zheng H."/>
            <person name="Li Y."/>
            <person name="Steiner C.C."/>
            <person name="Lam T.T."/>
            <person name="Lin S."/>
            <person name="Zhang Q."/>
            <person name="Li G."/>
            <person name="Tian J."/>
            <person name="Gong T."/>
            <person name="Liu H."/>
            <person name="Zhang D."/>
            <person name="Fang L."/>
            <person name="Ye C."/>
            <person name="Zhang J."/>
            <person name="Hu W."/>
            <person name="Xu A."/>
            <person name="Ren Y."/>
            <person name="Zhang G."/>
            <person name="Bruford M.W."/>
            <person name="Li Q."/>
            <person name="Ma L."/>
            <person name="Guo Y."/>
            <person name="An N."/>
            <person name="Hu Y."/>
            <person name="Zheng Y."/>
            <person name="Shi Y."/>
            <person name="Li Z."/>
            <person name="Liu Q."/>
            <person name="Chen Y."/>
            <person name="Zhao J."/>
            <person name="Qu N."/>
            <person name="Zhao S."/>
            <person name="Tian F."/>
            <person name="Wang X."/>
            <person name="Wang H."/>
            <person name="Xu L."/>
            <person name="Liu X."/>
            <person name="Vinar T."/>
            <person name="Wang Y."/>
            <person name="Lam T.W."/>
            <person name="Yiu S.M."/>
            <person name="Liu S."/>
            <person name="Zhang H."/>
            <person name="Li D."/>
            <person name="Huang Y."/>
            <person name="Wang X."/>
            <person name="Yang G."/>
            <person name="Jiang Z."/>
            <person name="Wang J."/>
            <person name="Qin N."/>
            <person name="Li L."/>
            <person name="Li J."/>
            <person name="Bolund L."/>
            <person name="Kristiansen K."/>
            <person name="Wong G.K."/>
            <person name="Olson M."/>
            <person name="Zhang X."/>
            <person name="Li S."/>
            <person name="Yang H."/>
            <person name="Wang J."/>
            <person name="Wang J."/>
        </authorList>
    </citation>
    <scope>NUCLEOTIDE SEQUENCE [LARGE SCALE GENOMIC DNA]</scope>
</reference>